<dbReference type="AlphaFoldDB" id="A0A1H1EAA7"/>
<dbReference type="KEGG" id="acry:AC20117_03275"/>
<evidence type="ECO:0000313" key="7">
    <source>
        <dbReference type="EMBL" id="SDQ85675.1"/>
    </source>
</evidence>
<dbReference type="STRING" id="37928.SAMN04489742_2838"/>
<name>A0A1H1EAA7_9MICC</name>
<dbReference type="Gene3D" id="1.20.1250.20">
    <property type="entry name" value="MFS general substrate transporter like domains"/>
    <property type="match status" value="2"/>
</dbReference>
<accession>A0A1H1EAA7</accession>
<dbReference type="PROSITE" id="PS50850">
    <property type="entry name" value="MFS"/>
    <property type="match status" value="1"/>
</dbReference>
<dbReference type="OrthoDB" id="7030876at2"/>
<dbReference type="Pfam" id="PF07690">
    <property type="entry name" value="MFS_1"/>
    <property type="match status" value="1"/>
</dbReference>
<keyword evidence="3 5" id="KW-1133">Transmembrane helix</keyword>
<feature type="transmembrane region" description="Helical" evidence="5">
    <location>
        <begin position="341"/>
        <end position="364"/>
    </location>
</feature>
<dbReference type="InterPro" id="IPR020846">
    <property type="entry name" value="MFS_dom"/>
</dbReference>
<dbReference type="InterPro" id="IPR036259">
    <property type="entry name" value="MFS_trans_sf"/>
</dbReference>
<evidence type="ECO:0000256" key="5">
    <source>
        <dbReference type="SAM" id="Phobius"/>
    </source>
</evidence>
<dbReference type="RefSeq" id="WP_074701008.1">
    <property type="nucleotide sequence ID" value="NZ_CP018863.1"/>
</dbReference>
<protein>
    <submittedName>
        <fullName evidence="7">Sugar phosphate permease</fullName>
    </submittedName>
</protein>
<dbReference type="PROSITE" id="PS51257">
    <property type="entry name" value="PROKAR_LIPOPROTEIN"/>
    <property type="match status" value="1"/>
</dbReference>
<dbReference type="GO" id="GO:0005886">
    <property type="term" value="C:plasma membrane"/>
    <property type="evidence" value="ECO:0007669"/>
    <property type="project" value="UniProtKB-SubCell"/>
</dbReference>
<dbReference type="GO" id="GO:0022857">
    <property type="term" value="F:transmembrane transporter activity"/>
    <property type="evidence" value="ECO:0007669"/>
    <property type="project" value="InterPro"/>
</dbReference>
<dbReference type="EMBL" id="FNKH01000002">
    <property type="protein sequence ID" value="SDQ85675.1"/>
    <property type="molecule type" value="Genomic_DNA"/>
</dbReference>
<evidence type="ECO:0000259" key="6">
    <source>
        <dbReference type="PROSITE" id="PS50850"/>
    </source>
</evidence>
<feature type="transmembrane region" description="Helical" evidence="5">
    <location>
        <begin position="305"/>
        <end position="329"/>
    </location>
</feature>
<keyword evidence="2 5" id="KW-0812">Transmembrane</keyword>
<sequence>MTKQPTGALLFVLSCAMGVGPLLNYGLSATSPLIITDLGISESQFGLLATAIFASAAVCSMWLGRLSDRISNRAQLILIFAGTAVALVIASLAHHYFVLLVAALLAGPAQAISNPTTNRIIIHHVAATKRPGWIGVKQSGVQGSQLFAGLFFPPVALWLGWQGATALAAVVAVGLLLYGLRHLPEEKPITTAAPGRAAAPPAAVEAKGYPLAVWLFAGYALLTGLGMQATNVYLPLFTVRELDFSLLLGGLAAGVSGVVGVTSRILWGREMAKGRRASTLLILLGLGALLGAAALLGAGELGSPLLLWLGVALHGATVLGTNVVVMAGVMKVVPAARVGSASGVVSMGMYAGFAAGPLLMGLLLEGSGTFRPGWILVGAGYLLCVLLALVLRRHGNRHGVPK</sequence>
<evidence type="ECO:0000256" key="2">
    <source>
        <dbReference type="ARBA" id="ARBA00022692"/>
    </source>
</evidence>
<feature type="transmembrane region" description="Helical" evidence="5">
    <location>
        <begin position="44"/>
        <end position="64"/>
    </location>
</feature>
<dbReference type="InterPro" id="IPR052952">
    <property type="entry name" value="MFS-Transporter"/>
</dbReference>
<proteinExistence type="predicted"/>
<evidence type="ECO:0000256" key="3">
    <source>
        <dbReference type="ARBA" id="ARBA00022989"/>
    </source>
</evidence>
<dbReference type="PANTHER" id="PTHR23527:SF1">
    <property type="entry name" value="BLL3282 PROTEIN"/>
    <property type="match status" value="1"/>
</dbReference>
<dbReference type="InterPro" id="IPR011701">
    <property type="entry name" value="MFS"/>
</dbReference>
<organism evidence="7 8">
    <name type="scientific">Crystallibacter crystallopoietes</name>
    <dbReference type="NCBI Taxonomy" id="37928"/>
    <lineage>
        <taxon>Bacteria</taxon>
        <taxon>Bacillati</taxon>
        <taxon>Actinomycetota</taxon>
        <taxon>Actinomycetes</taxon>
        <taxon>Micrococcales</taxon>
        <taxon>Micrococcaceae</taxon>
        <taxon>Crystallibacter</taxon>
    </lineage>
</organism>
<feature type="transmembrane region" description="Helical" evidence="5">
    <location>
        <begin position="155"/>
        <end position="178"/>
    </location>
</feature>
<comment type="subcellular location">
    <subcellularLocation>
        <location evidence="1">Cell membrane</location>
        <topology evidence="1">Multi-pass membrane protein</topology>
    </subcellularLocation>
</comment>
<feature type="transmembrane region" description="Helical" evidence="5">
    <location>
        <begin position="370"/>
        <end position="391"/>
    </location>
</feature>
<feature type="domain" description="Major facilitator superfamily (MFS) profile" evidence="6">
    <location>
        <begin position="1"/>
        <end position="396"/>
    </location>
</feature>
<keyword evidence="4 5" id="KW-0472">Membrane</keyword>
<feature type="transmembrane region" description="Helical" evidence="5">
    <location>
        <begin position="211"/>
        <end position="234"/>
    </location>
</feature>
<evidence type="ECO:0000256" key="4">
    <source>
        <dbReference type="ARBA" id="ARBA00023136"/>
    </source>
</evidence>
<dbReference type="SUPFAM" id="SSF103473">
    <property type="entry name" value="MFS general substrate transporter"/>
    <property type="match status" value="1"/>
</dbReference>
<feature type="transmembrane region" description="Helical" evidence="5">
    <location>
        <begin position="76"/>
        <end position="106"/>
    </location>
</feature>
<feature type="transmembrane region" description="Helical" evidence="5">
    <location>
        <begin position="279"/>
        <end position="299"/>
    </location>
</feature>
<feature type="transmembrane region" description="Helical" evidence="5">
    <location>
        <begin position="246"/>
        <end position="267"/>
    </location>
</feature>
<evidence type="ECO:0000256" key="1">
    <source>
        <dbReference type="ARBA" id="ARBA00004651"/>
    </source>
</evidence>
<dbReference type="PANTHER" id="PTHR23527">
    <property type="entry name" value="BLL3282 PROTEIN"/>
    <property type="match status" value="1"/>
</dbReference>
<keyword evidence="8" id="KW-1185">Reference proteome</keyword>
<evidence type="ECO:0000313" key="8">
    <source>
        <dbReference type="Proteomes" id="UP000181917"/>
    </source>
</evidence>
<reference evidence="7 8" key="1">
    <citation type="submission" date="2016-10" db="EMBL/GenBank/DDBJ databases">
        <authorList>
            <person name="de Groot N.N."/>
        </authorList>
    </citation>
    <scope>NUCLEOTIDE SEQUENCE [LARGE SCALE GENOMIC DNA]</scope>
    <source>
        <strain evidence="7 8">DSM 20117</strain>
    </source>
</reference>
<dbReference type="Proteomes" id="UP000181917">
    <property type="component" value="Unassembled WGS sequence"/>
</dbReference>
<gene>
    <name evidence="7" type="ORF">SAMN04489742_2838</name>
</gene>